<dbReference type="Proteomes" id="UP000514713">
    <property type="component" value="Chromosome"/>
</dbReference>
<dbReference type="EMBL" id="CP054698">
    <property type="protein sequence ID" value="QMS91324.1"/>
    <property type="molecule type" value="Genomic_DNA"/>
</dbReference>
<dbReference type="AlphaFoldDB" id="A0A7D7QN36"/>
<evidence type="ECO:0000256" key="1">
    <source>
        <dbReference type="SAM" id="Phobius"/>
    </source>
</evidence>
<organism evidence="2 3">
    <name type="scientific">Nostoc edaphicum CCNP1411</name>
    <dbReference type="NCBI Taxonomy" id="1472755"/>
    <lineage>
        <taxon>Bacteria</taxon>
        <taxon>Bacillati</taxon>
        <taxon>Cyanobacteriota</taxon>
        <taxon>Cyanophyceae</taxon>
        <taxon>Nostocales</taxon>
        <taxon>Nostocaceae</taxon>
        <taxon>Nostoc</taxon>
    </lineage>
</organism>
<protein>
    <submittedName>
        <fullName evidence="2">Uncharacterized protein</fullName>
    </submittedName>
</protein>
<dbReference type="KEGG" id="ned:HUN01_28380"/>
<evidence type="ECO:0000313" key="2">
    <source>
        <dbReference type="EMBL" id="QMS91324.1"/>
    </source>
</evidence>
<evidence type="ECO:0000313" key="3">
    <source>
        <dbReference type="Proteomes" id="UP000514713"/>
    </source>
</evidence>
<keyword evidence="1" id="KW-0812">Transmembrane</keyword>
<keyword evidence="3" id="KW-1185">Reference proteome</keyword>
<proteinExistence type="predicted"/>
<dbReference type="RefSeq" id="WP_181928962.1">
    <property type="nucleotide sequence ID" value="NZ_CP054698.1"/>
</dbReference>
<name>A0A7D7QN36_9NOSO</name>
<keyword evidence="1" id="KW-0472">Membrane</keyword>
<reference evidence="3" key="1">
    <citation type="submission" date="2020-06" db="EMBL/GenBank/DDBJ databases">
        <title>Nostoc edaphicum CCNP1411 genome.</title>
        <authorList>
            <person name="Fidor A."/>
            <person name="Grabski M."/>
            <person name="Gawor J."/>
            <person name="Gromadka R."/>
            <person name="Wegrzyn G."/>
            <person name="Mazur-Marzec H."/>
        </authorList>
    </citation>
    <scope>NUCLEOTIDE SEQUENCE [LARGE SCALE GENOMIC DNA]</scope>
    <source>
        <strain evidence="3">CCNP1411</strain>
    </source>
</reference>
<sequence length="268" mass="30304">MDWLISIDVFHLGDWIIAQSPTPTPLPTPAKNVNDIELLKSQLEFLKATNGQLSESFNKFVGAMQFTLVVFAFLGGFLAYVFGKNLDDAKKIASQVIRQEIDNKVADLVKSEVATVTRTLQRERVIASTVVDYYLPSNDLETNDCKLLQKRGFQKVRFWNQRRQPKNPIGDVFILDLINSNLLSGQEFAGLSDTDATNKREEKVKEQVDFVLNWLEKATVLVIYVKGRYREIDNLATRVDYYYVSANAPVSLMGIVTDSAYVAHGEKN</sequence>
<keyword evidence="1" id="KW-1133">Transmembrane helix</keyword>
<gene>
    <name evidence="2" type="ORF">HUN01_28380</name>
</gene>
<accession>A0A7D7QN36</accession>
<feature type="transmembrane region" description="Helical" evidence="1">
    <location>
        <begin position="60"/>
        <end position="82"/>
    </location>
</feature>